<evidence type="ECO:0008006" key="3">
    <source>
        <dbReference type="Google" id="ProtNLM"/>
    </source>
</evidence>
<gene>
    <name evidence="1" type="ORF">EV378_0883</name>
</gene>
<evidence type="ECO:0000313" key="1">
    <source>
        <dbReference type="EMBL" id="TCK25086.1"/>
    </source>
</evidence>
<organism evidence="1 2">
    <name type="scientific">Pseudonocardia endophytica</name>
    <dbReference type="NCBI Taxonomy" id="401976"/>
    <lineage>
        <taxon>Bacteria</taxon>
        <taxon>Bacillati</taxon>
        <taxon>Actinomycetota</taxon>
        <taxon>Actinomycetes</taxon>
        <taxon>Pseudonocardiales</taxon>
        <taxon>Pseudonocardiaceae</taxon>
        <taxon>Pseudonocardia</taxon>
    </lineage>
</organism>
<protein>
    <recommendedName>
        <fullName evidence="3">ACT domain-containing protein</fullName>
    </recommendedName>
</protein>
<dbReference type="EMBL" id="SMFZ01000001">
    <property type="protein sequence ID" value="TCK25086.1"/>
    <property type="molecule type" value="Genomic_DNA"/>
</dbReference>
<name>A0A4V6NDI3_PSEEN</name>
<comment type="caution">
    <text evidence="1">The sequence shown here is derived from an EMBL/GenBank/DDBJ whole genome shotgun (WGS) entry which is preliminary data.</text>
</comment>
<proteinExistence type="predicted"/>
<evidence type="ECO:0000313" key="2">
    <source>
        <dbReference type="Proteomes" id="UP000295560"/>
    </source>
</evidence>
<accession>A0A4V6NDI3</accession>
<dbReference type="RefSeq" id="WP_132421430.1">
    <property type="nucleotide sequence ID" value="NZ_SMFZ01000001.1"/>
</dbReference>
<dbReference type="Proteomes" id="UP000295560">
    <property type="component" value="Unassembled WGS sequence"/>
</dbReference>
<reference evidence="1 2" key="1">
    <citation type="submission" date="2019-03" db="EMBL/GenBank/DDBJ databases">
        <title>Sequencing the genomes of 1000 actinobacteria strains.</title>
        <authorList>
            <person name="Klenk H.-P."/>
        </authorList>
    </citation>
    <scope>NUCLEOTIDE SEQUENCE [LARGE SCALE GENOMIC DNA]</scope>
    <source>
        <strain evidence="1 2">DSM 44969</strain>
    </source>
</reference>
<keyword evidence="2" id="KW-1185">Reference proteome</keyword>
<dbReference type="OrthoDB" id="3578043at2"/>
<dbReference type="AlphaFoldDB" id="A0A4V6NDI3"/>
<sequence>MSITADRPITFSPDIADIASRMPRRHTVVTSDGIDGVMRVATALQACGRTLSEFAVDVRDGVAYSSVTCTMSMSPGECEDFAHRMLDMDCVVAVDPY</sequence>